<sequence>MSAAFGPERWAIELTHVLNAVFGPEHFPIRVADLAREYSAQRFPDDPVVRVAGDDLPGFEGALYRAKGGRKGWGIIYNDAITSRGRINFTLAHELGHYLLHRHDHPQGFTCGDRDMTGWDSEYARLEQQANVFAANLLMPRDDFARQIPADARIDLDMIRHCADRYQVSLIAAALRWISHTSRRAILVVSRDGFILWRAPATPP</sequence>
<dbReference type="SUPFAM" id="SSF55486">
    <property type="entry name" value="Metalloproteases ('zincins'), catalytic domain"/>
    <property type="match status" value="1"/>
</dbReference>
<gene>
    <name evidence="2" type="ORF">K6K41_12730</name>
</gene>
<evidence type="ECO:0000259" key="1">
    <source>
        <dbReference type="Pfam" id="PF06114"/>
    </source>
</evidence>
<dbReference type="EMBL" id="CP081869">
    <property type="protein sequence ID" value="QZO02058.1"/>
    <property type="molecule type" value="Genomic_DNA"/>
</dbReference>
<dbReference type="RefSeq" id="WP_261405438.1">
    <property type="nucleotide sequence ID" value="NZ_CP081869.1"/>
</dbReference>
<keyword evidence="3" id="KW-1185">Reference proteome</keyword>
<name>A0A9E6UJJ7_9HYPH</name>
<protein>
    <submittedName>
        <fullName evidence="2">ImmA/IrrE family metallo-endopeptidase</fullName>
    </submittedName>
</protein>
<dbReference type="Proteomes" id="UP000825701">
    <property type="component" value="Chromosome"/>
</dbReference>
<dbReference type="InterPro" id="IPR052345">
    <property type="entry name" value="Rad_response_metalloprotease"/>
</dbReference>
<organism evidence="2 3">
    <name type="scientific">Chenggangzhangella methanolivorans</name>
    <dbReference type="NCBI Taxonomy" id="1437009"/>
    <lineage>
        <taxon>Bacteria</taxon>
        <taxon>Pseudomonadati</taxon>
        <taxon>Pseudomonadota</taxon>
        <taxon>Alphaproteobacteria</taxon>
        <taxon>Hyphomicrobiales</taxon>
        <taxon>Methylopilaceae</taxon>
        <taxon>Chenggangzhangella</taxon>
    </lineage>
</organism>
<dbReference type="AlphaFoldDB" id="A0A9E6UJJ7"/>
<dbReference type="Pfam" id="PF06114">
    <property type="entry name" value="Peptidase_M78"/>
    <property type="match status" value="1"/>
</dbReference>
<dbReference type="KEGG" id="cmet:K6K41_12730"/>
<evidence type="ECO:0000313" key="2">
    <source>
        <dbReference type="EMBL" id="QZO02058.1"/>
    </source>
</evidence>
<accession>A0A9E6UJJ7</accession>
<dbReference type="Gene3D" id="1.10.10.2910">
    <property type="match status" value="1"/>
</dbReference>
<dbReference type="PANTHER" id="PTHR43236:SF2">
    <property type="entry name" value="BLL0069 PROTEIN"/>
    <property type="match status" value="1"/>
</dbReference>
<evidence type="ECO:0000313" key="3">
    <source>
        <dbReference type="Proteomes" id="UP000825701"/>
    </source>
</evidence>
<reference evidence="2" key="1">
    <citation type="submission" date="2021-08" db="EMBL/GenBank/DDBJ databases">
        <authorList>
            <person name="Zhang H."/>
            <person name="Xu M."/>
            <person name="Yu Z."/>
            <person name="Yang L."/>
            <person name="Cai Y."/>
        </authorList>
    </citation>
    <scope>NUCLEOTIDE SEQUENCE</scope>
    <source>
        <strain evidence="2">CHL1</strain>
    </source>
</reference>
<dbReference type="InterPro" id="IPR010359">
    <property type="entry name" value="IrrE_HExxH"/>
</dbReference>
<dbReference type="PANTHER" id="PTHR43236">
    <property type="entry name" value="ANTITOXIN HIGA1"/>
    <property type="match status" value="1"/>
</dbReference>
<proteinExistence type="predicted"/>
<feature type="domain" description="IrrE N-terminal-like" evidence="1">
    <location>
        <begin position="55"/>
        <end position="177"/>
    </location>
</feature>